<feature type="region of interest" description="Disordered" evidence="1">
    <location>
        <begin position="76"/>
        <end position="96"/>
    </location>
</feature>
<evidence type="ECO:0000256" key="1">
    <source>
        <dbReference type="SAM" id="MobiDB-lite"/>
    </source>
</evidence>
<proteinExistence type="predicted"/>
<dbReference type="Proteomes" id="UP001152561">
    <property type="component" value="Unassembled WGS sequence"/>
</dbReference>
<gene>
    <name evidence="2" type="ORF">K7X08_020216</name>
</gene>
<accession>A0A9Q1M636</accession>
<evidence type="ECO:0000313" key="2">
    <source>
        <dbReference type="EMBL" id="KAJ8552823.1"/>
    </source>
</evidence>
<evidence type="ECO:0000313" key="3">
    <source>
        <dbReference type="Proteomes" id="UP001152561"/>
    </source>
</evidence>
<sequence length="175" mass="18786">MLSFKKNTTVNTIITEQAKEDVLPQGGDVESTYIGNEYVDGALEKGSEYVLALPPEDVARHQAGQLADEFPVKAEDNVKDCGVGPSGTSDGNSYSEDEAPDFVIPPGTNVVEINDDQTTPVALQRGRPRQHANVEKSPFVHGSGLSELGETPLKPVKGRSPLMSSITSPVDYKFI</sequence>
<dbReference type="EMBL" id="JAJAGQ010000009">
    <property type="protein sequence ID" value="KAJ8552823.1"/>
    <property type="molecule type" value="Genomic_DNA"/>
</dbReference>
<reference evidence="3" key="1">
    <citation type="journal article" date="2023" name="Proc. Natl. Acad. Sci. U.S.A.">
        <title>Genomic and structural basis for evolution of tropane alkaloid biosynthesis.</title>
        <authorList>
            <person name="Wanga Y.-J."/>
            <person name="Taina T."/>
            <person name="Yua J.-Y."/>
            <person name="Lia J."/>
            <person name="Xua B."/>
            <person name="Chenc J."/>
            <person name="D'Auriad J.C."/>
            <person name="Huanga J.-P."/>
            <person name="Huanga S.-X."/>
        </authorList>
    </citation>
    <scope>NUCLEOTIDE SEQUENCE [LARGE SCALE GENOMIC DNA]</scope>
    <source>
        <strain evidence="3">cv. KIB-2019</strain>
    </source>
</reference>
<comment type="caution">
    <text evidence="2">The sequence shown here is derived from an EMBL/GenBank/DDBJ whole genome shotgun (WGS) entry which is preliminary data.</text>
</comment>
<protein>
    <submittedName>
        <fullName evidence="2">Uncharacterized protein</fullName>
    </submittedName>
</protein>
<dbReference type="AlphaFoldDB" id="A0A9Q1M636"/>
<keyword evidence="3" id="KW-1185">Reference proteome</keyword>
<name>A0A9Q1M636_9SOLA</name>
<feature type="region of interest" description="Disordered" evidence="1">
    <location>
        <begin position="139"/>
        <end position="162"/>
    </location>
</feature>
<organism evidence="2 3">
    <name type="scientific">Anisodus acutangulus</name>
    <dbReference type="NCBI Taxonomy" id="402998"/>
    <lineage>
        <taxon>Eukaryota</taxon>
        <taxon>Viridiplantae</taxon>
        <taxon>Streptophyta</taxon>
        <taxon>Embryophyta</taxon>
        <taxon>Tracheophyta</taxon>
        <taxon>Spermatophyta</taxon>
        <taxon>Magnoliopsida</taxon>
        <taxon>eudicotyledons</taxon>
        <taxon>Gunneridae</taxon>
        <taxon>Pentapetalae</taxon>
        <taxon>asterids</taxon>
        <taxon>lamiids</taxon>
        <taxon>Solanales</taxon>
        <taxon>Solanaceae</taxon>
        <taxon>Solanoideae</taxon>
        <taxon>Hyoscyameae</taxon>
        <taxon>Anisodus</taxon>
    </lineage>
</organism>